<keyword evidence="1" id="KW-0812">Transmembrane</keyword>
<keyword evidence="1" id="KW-0472">Membrane</keyword>
<evidence type="ECO:0000256" key="1">
    <source>
        <dbReference type="SAM" id="Phobius"/>
    </source>
</evidence>
<dbReference type="AlphaFoldDB" id="A0A0A8WZN6"/>
<sequence>MKLKLSWLFYTLSIIGVVAVTLAFFNIGREFFDRNKSWFLASLWIGLIGNSILKRSKKKQSIS</sequence>
<dbReference type="EMBL" id="BASE01000012">
    <property type="protein sequence ID" value="GAM12404.1"/>
    <property type="molecule type" value="Genomic_DNA"/>
</dbReference>
<dbReference type="RefSeq" id="WP_041964354.1">
    <property type="nucleotide sequence ID" value="NZ_BASE01000012.1"/>
</dbReference>
<keyword evidence="1" id="KW-1133">Transmembrane helix</keyword>
<feature type="transmembrane region" description="Helical" evidence="1">
    <location>
        <begin position="37"/>
        <end position="53"/>
    </location>
</feature>
<dbReference type="OrthoDB" id="2454148at2"/>
<reference evidence="2 3" key="1">
    <citation type="submission" date="2013-06" db="EMBL/GenBank/DDBJ databases">
        <title>Whole genome shotgun sequence of Bacillus selenatarsenatis SF-1.</title>
        <authorList>
            <person name="Kuroda M."/>
            <person name="Sei K."/>
            <person name="Yamashita M."/>
            <person name="Ike M."/>
        </authorList>
    </citation>
    <scope>NUCLEOTIDE SEQUENCE [LARGE SCALE GENOMIC DNA]</scope>
    <source>
        <strain evidence="2 3">SF-1</strain>
    </source>
</reference>
<dbReference type="STRING" id="1321606.SAMD00020551_0537"/>
<evidence type="ECO:0000313" key="3">
    <source>
        <dbReference type="Proteomes" id="UP000031014"/>
    </source>
</evidence>
<organism evidence="2 3">
    <name type="scientific">Mesobacillus selenatarsenatis (strain DSM 18680 / JCM 14380 / FERM P-15431 / SF-1)</name>
    <dbReference type="NCBI Taxonomy" id="1321606"/>
    <lineage>
        <taxon>Bacteria</taxon>
        <taxon>Bacillati</taxon>
        <taxon>Bacillota</taxon>
        <taxon>Bacilli</taxon>
        <taxon>Bacillales</taxon>
        <taxon>Bacillaceae</taxon>
        <taxon>Mesobacillus</taxon>
    </lineage>
</organism>
<evidence type="ECO:0000313" key="2">
    <source>
        <dbReference type="EMBL" id="GAM12404.1"/>
    </source>
</evidence>
<name>A0A0A8WZN6_MESS1</name>
<comment type="caution">
    <text evidence="2">The sequence shown here is derived from an EMBL/GenBank/DDBJ whole genome shotgun (WGS) entry which is preliminary data.</text>
</comment>
<protein>
    <submittedName>
        <fullName evidence="2">Uncharacterized protein</fullName>
    </submittedName>
</protein>
<keyword evidence="3" id="KW-1185">Reference proteome</keyword>
<gene>
    <name evidence="2" type="ORF">SAMD00020551_0537</name>
</gene>
<accession>A0A0A8WZN6</accession>
<proteinExistence type="predicted"/>
<dbReference type="Proteomes" id="UP000031014">
    <property type="component" value="Unassembled WGS sequence"/>
</dbReference>
<feature type="transmembrane region" description="Helical" evidence="1">
    <location>
        <begin position="7"/>
        <end position="25"/>
    </location>
</feature>